<accession>A0AA91BYS3</accession>
<gene>
    <name evidence="1" type="ORF">GS634_04720</name>
</gene>
<organism evidence="1 2">
    <name type="scientific">Ruegeria atlantica</name>
    <dbReference type="NCBI Taxonomy" id="81569"/>
    <lineage>
        <taxon>Bacteria</taxon>
        <taxon>Pseudomonadati</taxon>
        <taxon>Pseudomonadota</taxon>
        <taxon>Alphaproteobacteria</taxon>
        <taxon>Rhodobacterales</taxon>
        <taxon>Roseobacteraceae</taxon>
        <taxon>Ruegeria</taxon>
    </lineage>
</organism>
<dbReference type="Pfam" id="PF11749">
    <property type="entry name" value="DUF3305"/>
    <property type="match status" value="1"/>
</dbReference>
<evidence type="ECO:0000313" key="1">
    <source>
        <dbReference type="EMBL" id="NOE17424.1"/>
    </source>
</evidence>
<dbReference type="Proteomes" id="UP000597886">
    <property type="component" value="Unassembled WGS sequence"/>
</dbReference>
<name>A0AA91BYS3_9RHOB</name>
<evidence type="ECO:0000313" key="2">
    <source>
        <dbReference type="Proteomes" id="UP000597886"/>
    </source>
</evidence>
<comment type="caution">
    <text evidence="1">The sequence shown here is derived from an EMBL/GenBank/DDBJ whole genome shotgun (WGS) entry which is preliminary data.</text>
</comment>
<proteinExistence type="predicted"/>
<dbReference type="AlphaFoldDB" id="A0AA91BYS3"/>
<protein>
    <submittedName>
        <fullName evidence="1">DUF3305 domain-containing protein</fullName>
    </submittedName>
</protein>
<dbReference type="EMBL" id="WVRA01000001">
    <property type="protein sequence ID" value="NOE17424.1"/>
    <property type="molecule type" value="Genomic_DNA"/>
</dbReference>
<sequence length="184" mass="20836">MAKAASQTEMPVGVIVRKTPGVTRWARWNWRAVALLPGAGPADWQELRREGDAVEYHAATLPLTLWADETEAYMVNLSDGQPSLYLVLRDELKGETPLNAVLITASPFEGQDYADTGEEIVEKIPMTEGLIAWVRDFTLKHHQHEVFVKRRRDKKRTDLVEDGKGDARIRQTSDVYRAPRKALQ</sequence>
<dbReference type="InterPro" id="IPR021736">
    <property type="entry name" value="DUF3305"/>
</dbReference>
<reference evidence="1" key="1">
    <citation type="submission" date="2019-12" db="EMBL/GenBank/DDBJ databases">
        <title>Ruegeria JWLKs population differentiation of coral mucus and skeleton niches.</title>
        <authorList>
            <person name="Luo D."/>
        </authorList>
    </citation>
    <scope>NUCLEOTIDE SEQUENCE</scope>
    <source>
        <strain evidence="1">HKCCD6181</strain>
    </source>
</reference>
<dbReference type="RefSeq" id="WP_152457714.1">
    <property type="nucleotide sequence ID" value="NZ_WVRA01000001.1"/>
</dbReference>